<dbReference type="OrthoDB" id="10501739at2759"/>
<feature type="compositionally biased region" description="Basic and acidic residues" evidence="1">
    <location>
        <begin position="44"/>
        <end position="54"/>
    </location>
</feature>
<proteinExistence type="predicted"/>
<protein>
    <submittedName>
        <fullName evidence="2">Uncharacterized protein</fullName>
    </submittedName>
</protein>
<reference evidence="2" key="1">
    <citation type="submission" date="2018-05" db="EMBL/GenBank/DDBJ databases">
        <title>Draft genome of Mucuna pruriens seed.</title>
        <authorList>
            <person name="Nnadi N.E."/>
            <person name="Vos R."/>
            <person name="Hasami M.H."/>
            <person name="Devisetty U.K."/>
            <person name="Aguiy J.C."/>
        </authorList>
    </citation>
    <scope>NUCLEOTIDE SEQUENCE [LARGE SCALE GENOMIC DNA]</scope>
    <source>
        <strain evidence="2">JCA_2017</strain>
    </source>
</reference>
<organism evidence="2 3">
    <name type="scientific">Mucuna pruriens</name>
    <name type="common">Velvet bean</name>
    <name type="synonym">Dolichos pruriens</name>
    <dbReference type="NCBI Taxonomy" id="157652"/>
    <lineage>
        <taxon>Eukaryota</taxon>
        <taxon>Viridiplantae</taxon>
        <taxon>Streptophyta</taxon>
        <taxon>Embryophyta</taxon>
        <taxon>Tracheophyta</taxon>
        <taxon>Spermatophyta</taxon>
        <taxon>Magnoliopsida</taxon>
        <taxon>eudicotyledons</taxon>
        <taxon>Gunneridae</taxon>
        <taxon>Pentapetalae</taxon>
        <taxon>rosids</taxon>
        <taxon>fabids</taxon>
        <taxon>Fabales</taxon>
        <taxon>Fabaceae</taxon>
        <taxon>Papilionoideae</taxon>
        <taxon>50 kb inversion clade</taxon>
        <taxon>NPAAA clade</taxon>
        <taxon>indigoferoid/millettioid clade</taxon>
        <taxon>Phaseoleae</taxon>
        <taxon>Mucuna</taxon>
    </lineage>
</organism>
<feature type="non-terminal residue" evidence="2">
    <location>
        <position position="1"/>
    </location>
</feature>
<accession>A0A371G546</accession>
<evidence type="ECO:0000313" key="3">
    <source>
        <dbReference type="Proteomes" id="UP000257109"/>
    </source>
</evidence>
<feature type="region of interest" description="Disordered" evidence="1">
    <location>
        <begin position="25"/>
        <end position="54"/>
    </location>
</feature>
<evidence type="ECO:0000256" key="1">
    <source>
        <dbReference type="SAM" id="MobiDB-lite"/>
    </source>
</evidence>
<dbReference type="AlphaFoldDB" id="A0A371G546"/>
<name>A0A371G546_MUCPR</name>
<dbReference type="Proteomes" id="UP000257109">
    <property type="component" value="Unassembled WGS sequence"/>
</dbReference>
<gene>
    <name evidence="2" type="ORF">CR513_33107</name>
</gene>
<sequence length="84" mass="9662">MSSPLFFPSSLDPRFHHHHRILYLPPTAPKPSSSGSNITTTTKRSKEREKDFNVHDPSHHHALCDSFLQEVVIYLGLHARFDRS</sequence>
<keyword evidence="3" id="KW-1185">Reference proteome</keyword>
<dbReference type="EMBL" id="QJKJ01006732">
    <property type="protein sequence ID" value="RDX85674.1"/>
    <property type="molecule type" value="Genomic_DNA"/>
</dbReference>
<evidence type="ECO:0000313" key="2">
    <source>
        <dbReference type="EMBL" id="RDX85674.1"/>
    </source>
</evidence>
<comment type="caution">
    <text evidence="2">The sequence shown here is derived from an EMBL/GenBank/DDBJ whole genome shotgun (WGS) entry which is preliminary data.</text>
</comment>